<accession>A0AAJ6CM12</accession>
<protein>
    <submittedName>
        <fullName evidence="2">Glycosyltransferase family 2 protein</fullName>
    </submittedName>
</protein>
<dbReference type="EMBL" id="CP120942">
    <property type="protein sequence ID" value="WFF96636.1"/>
    <property type="molecule type" value="Genomic_DNA"/>
</dbReference>
<keyword evidence="1" id="KW-1133">Transmembrane helix</keyword>
<feature type="transmembrane region" description="Helical" evidence="1">
    <location>
        <begin position="151"/>
        <end position="169"/>
    </location>
</feature>
<dbReference type="InterPro" id="IPR029044">
    <property type="entry name" value="Nucleotide-diphossugar_trans"/>
</dbReference>
<dbReference type="Gene3D" id="3.90.550.10">
    <property type="entry name" value="Spore Coat Polysaccharide Biosynthesis Protein SpsA, Chain A"/>
    <property type="match status" value="1"/>
</dbReference>
<reference evidence="2" key="1">
    <citation type="submission" date="2023-03" db="EMBL/GenBank/DDBJ databases">
        <title>Aeromonas caviae strain AC1520.</title>
        <authorList>
            <person name="Xie T."/>
            <person name="Zhang Q."/>
            <person name="Deng J."/>
            <person name="Li X."/>
        </authorList>
    </citation>
    <scope>NUCLEOTIDE SEQUENCE</scope>
    <source>
        <strain evidence="2">AC1520</strain>
    </source>
</reference>
<organism evidence="2 3">
    <name type="scientific">Aeromonas caviae</name>
    <name type="common">Aeromonas punctata</name>
    <dbReference type="NCBI Taxonomy" id="648"/>
    <lineage>
        <taxon>Bacteria</taxon>
        <taxon>Pseudomonadati</taxon>
        <taxon>Pseudomonadota</taxon>
        <taxon>Gammaproteobacteria</taxon>
        <taxon>Aeromonadales</taxon>
        <taxon>Aeromonadaceae</taxon>
        <taxon>Aeromonas</taxon>
    </lineage>
</organism>
<dbReference type="SUPFAM" id="SSF53448">
    <property type="entry name" value="Nucleotide-diphospho-sugar transferases"/>
    <property type="match status" value="1"/>
</dbReference>
<dbReference type="Proteomes" id="UP001218423">
    <property type="component" value="Chromosome"/>
</dbReference>
<dbReference type="AlphaFoldDB" id="A0AAJ6CM12"/>
<dbReference type="RefSeq" id="WP_139700378.1">
    <property type="nucleotide sequence ID" value="NZ_CAAKNG010000109.1"/>
</dbReference>
<gene>
    <name evidence="2" type="ORF">P5S46_13275</name>
</gene>
<keyword evidence="1" id="KW-0812">Transmembrane</keyword>
<sequence>MINVVVFNWNYSDFLTKLLKKMEPIYNDAYFRILICDDGSTDDSLKIIHEYVSKGINNIVVFERSELNYGRKMPYMGQIESLGKVMASDYFSSSDYYWLMDADDYFDFSIISAEFKRKIESSVVNFTQVKNVSENDIYYENIKRKVCFNSSIFPTISVTSSIIVSGFFLEKYKTFIFKDGFDDVWLDSRINMLACLLKSDEVAYIDEHVCRLIHGGNDSINMPVLRALKKQIVAHNYYKFINGNKFLRHHRMIILWCASKLIRLFKC</sequence>
<evidence type="ECO:0000256" key="1">
    <source>
        <dbReference type="SAM" id="Phobius"/>
    </source>
</evidence>
<keyword evidence="1" id="KW-0472">Membrane</keyword>
<name>A0AAJ6CM12_AERCA</name>
<evidence type="ECO:0000313" key="3">
    <source>
        <dbReference type="Proteomes" id="UP001218423"/>
    </source>
</evidence>
<evidence type="ECO:0000313" key="2">
    <source>
        <dbReference type="EMBL" id="WFF96636.1"/>
    </source>
</evidence>
<proteinExistence type="predicted"/>